<evidence type="ECO:0000313" key="2">
    <source>
        <dbReference type="Proteomes" id="UP000322025"/>
    </source>
</evidence>
<proteinExistence type="predicted"/>
<reference evidence="1" key="1">
    <citation type="submission" date="2019-07" db="EMBL/GenBank/DDBJ databases">
        <authorList>
            <person name="Wongkuna S."/>
            <person name="Scaria J."/>
        </authorList>
    </citation>
    <scope>NUCLEOTIDE SEQUENCE [LARGE SCALE GENOMIC DNA]</scope>
    <source>
        <strain evidence="1">SW178</strain>
    </source>
</reference>
<keyword evidence="2" id="KW-1185">Reference proteome</keyword>
<accession>A0A5M9I174</accession>
<dbReference type="OrthoDB" id="583109at2"/>
<gene>
    <name evidence="1" type="ORF">FNY66_10875</name>
</gene>
<evidence type="ECO:0000313" key="1">
    <source>
        <dbReference type="EMBL" id="KAA8500945.1"/>
    </source>
</evidence>
<protein>
    <submittedName>
        <fullName evidence="1">Uncharacterized protein</fullName>
    </submittedName>
</protein>
<sequence length="165" mass="19704">MSTDYYCKCKDCEYIDPTEKYGYKWYCTYRKTYEDPDEVKECRYYKQRGSGSGGCFLTTVCCEEKGLPDDCYELTMMRKYRDEILKKTVLGEKIIKFYYNEAPRIVQQIKGSDKREEICTWIYNEIRKVIHDYENGNLNEAGSRYLFMMYQADLVSANSNKLFID</sequence>
<organism evidence="1 2">
    <name type="scientific">Mediterraneibacter catenae</name>
    <dbReference type="NCBI Taxonomy" id="2594882"/>
    <lineage>
        <taxon>Bacteria</taxon>
        <taxon>Bacillati</taxon>
        <taxon>Bacillota</taxon>
        <taxon>Clostridia</taxon>
        <taxon>Lachnospirales</taxon>
        <taxon>Lachnospiraceae</taxon>
        <taxon>Mediterraneibacter</taxon>
    </lineage>
</organism>
<dbReference type="Proteomes" id="UP000322025">
    <property type="component" value="Unassembled WGS sequence"/>
</dbReference>
<name>A0A5M9I174_9FIRM</name>
<dbReference type="EMBL" id="VMSO01000014">
    <property type="protein sequence ID" value="KAA8500945.1"/>
    <property type="molecule type" value="Genomic_DNA"/>
</dbReference>
<dbReference type="NCBIfam" id="NF041770">
    <property type="entry name" value="CFI_box_CTERM"/>
    <property type="match status" value="1"/>
</dbReference>
<comment type="caution">
    <text evidence="1">The sequence shown here is derived from an EMBL/GenBank/DDBJ whole genome shotgun (WGS) entry which is preliminary data.</text>
</comment>
<dbReference type="InterPro" id="IPR049886">
    <property type="entry name" value="CFI_box_CTERM_dom"/>
</dbReference>
<dbReference type="AlphaFoldDB" id="A0A5M9I174"/>
<dbReference type="RefSeq" id="WP_150311167.1">
    <property type="nucleotide sequence ID" value="NZ_VMSO01000014.1"/>
</dbReference>